<reference evidence="4" key="1">
    <citation type="submission" date="2020-01" db="EMBL/GenBank/DDBJ databases">
        <authorList>
            <person name="Yang Y."/>
            <person name="Kwon Y.M."/>
        </authorList>
    </citation>
    <scope>NUCLEOTIDE SEQUENCE</scope>
    <source>
        <strain evidence="4">PG104</strain>
    </source>
</reference>
<keyword evidence="5" id="KW-1185">Reference proteome</keyword>
<dbReference type="KEGG" id="fap:GR316_07160"/>
<protein>
    <submittedName>
        <fullName evidence="4">ComF family protein</fullName>
    </submittedName>
</protein>
<dbReference type="PANTHER" id="PTHR47505">
    <property type="entry name" value="DNA UTILIZATION PROTEIN YHGH"/>
    <property type="match status" value="1"/>
</dbReference>
<feature type="domain" description="Double zinc ribbon" evidence="3">
    <location>
        <begin position="6"/>
        <end position="62"/>
    </location>
</feature>
<evidence type="ECO:0000259" key="3">
    <source>
        <dbReference type="Pfam" id="PF18912"/>
    </source>
</evidence>
<dbReference type="Proteomes" id="UP000679284">
    <property type="component" value="Chromosome"/>
</dbReference>
<dbReference type="InterPro" id="IPR044005">
    <property type="entry name" value="DZR_2"/>
</dbReference>
<dbReference type="SUPFAM" id="SSF53271">
    <property type="entry name" value="PRTase-like"/>
    <property type="match status" value="1"/>
</dbReference>
<evidence type="ECO:0000313" key="5">
    <source>
        <dbReference type="Proteomes" id="UP000679284"/>
    </source>
</evidence>
<evidence type="ECO:0000313" key="4">
    <source>
        <dbReference type="EMBL" id="QUS36066.1"/>
    </source>
</evidence>
<dbReference type="CDD" id="cd06223">
    <property type="entry name" value="PRTases_typeI"/>
    <property type="match status" value="1"/>
</dbReference>
<dbReference type="AlphaFoldDB" id="A0A8J8MTE0"/>
<dbReference type="Gene3D" id="3.40.50.2020">
    <property type="match status" value="1"/>
</dbReference>
<sequence length="234" mass="24758">MGMQAALRLFYPPACLCCGAATGSDGLCGTCWRDTPFITGTVCTLCGTPLPGEGDGACDECLALQPPWAQGRAALSYGGNGRRLVLALKHGDRHDLIGPAAGWMLRAAAPMLVPGMIVAPVPLHWTRLLRRRFNQSALLSRAIARGAGLVHMPDLLIRPRRTPSQDGRDRQGRFENMTGALRLRRPALVEGRHILLVDDVMTTGATLSAATEVCLDAGAAGVSVVVLARVGKST</sequence>
<evidence type="ECO:0000256" key="1">
    <source>
        <dbReference type="ARBA" id="ARBA00008007"/>
    </source>
</evidence>
<dbReference type="Pfam" id="PF18912">
    <property type="entry name" value="DZR_2"/>
    <property type="match status" value="1"/>
</dbReference>
<feature type="domain" description="Phosphoribosyltransferase" evidence="2">
    <location>
        <begin position="180"/>
        <end position="232"/>
    </location>
</feature>
<dbReference type="PANTHER" id="PTHR47505:SF1">
    <property type="entry name" value="DNA UTILIZATION PROTEIN YHGH"/>
    <property type="match status" value="1"/>
</dbReference>
<dbReference type="InterPro" id="IPR029057">
    <property type="entry name" value="PRTase-like"/>
</dbReference>
<proteinExistence type="inferred from homology"/>
<dbReference type="EMBL" id="CP047289">
    <property type="protein sequence ID" value="QUS36066.1"/>
    <property type="molecule type" value="Genomic_DNA"/>
</dbReference>
<name>A0A8J8MTE0_9RHOB</name>
<dbReference type="InterPro" id="IPR000836">
    <property type="entry name" value="PRTase_dom"/>
</dbReference>
<dbReference type="Pfam" id="PF00156">
    <property type="entry name" value="Pribosyltran"/>
    <property type="match status" value="1"/>
</dbReference>
<accession>A0A8J8MTE0</accession>
<gene>
    <name evidence="4" type="ORF">GR316_07160</name>
</gene>
<dbReference type="InterPro" id="IPR051910">
    <property type="entry name" value="ComF/GntX_DNA_util-trans"/>
</dbReference>
<comment type="similarity">
    <text evidence="1">Belongs to the ComF/GntX family.</text>
</comment>
<dbReference type="RefSeq" id="WP_211783288.1">
    <property type="nucleotide sequence ID" value="NZ_CP047289.1"/>
</dbReference>
<evidence type="ECO:0000259" key="2">
    <source>
        <dbReference type="Pfam" id="PF00156"/>
    </source>
</evidence>
<organism evidence="4 5">
    <name type="scientific">Falsirhodobacter algicola</name>
    <dbReference type="NCBI Taxonomy" id="2692330"/>
    <lineage>
        <taxon>Bacteria</taxon>
        <taxon>Pseudomonadati</taxon>
        <taxon>Pseudomonadota</taxon>
        <taxon>Alphaproteobacteria</taxon>
        <taxon>Rhodobacterales</taxon>
        <taxon>Paracoccaceae</taxon>
        <taxon>Falsirhodobacter</taxon>
    </lineage>
</organism>